<dbReference type="GO" id="GO:0004557">
    <property type="term" value="F:alpha-galactosidase activity"/>
    <property type="evidence" value="ECO:0007669"/>
    <property type="project" value="UniProtKB-EC"/>
</dbReference>
<keyword evidence="1" id="KW-0326">Glycosidase</keyword>
<dbReference type="EC" id="3.2.1.22" evidence="1"/>
<comment type="caution">
    <text evidence="1">The sequence shown here is derived from an EMBL/GenBank/DDBJ whole genome shotgun (WGS) entry which is preliminary data.</text>
</comment>
<keyword evidence="2" id="KW-1185">Reference proteome</keyword>
<name>A0ABW5TH89_9ENTE</name>
<dbReference type="Pfam" id="PF02065">
    <property type="entry name" value="Melibiase"/>
    <property type="match status" value="1"/>
</dbReference>
<dbReference type="SUPFAM" id="SSF51445">
    <property type="entry name" value="(Trans)glycosidases"/>
    <property type="match status" value="1"/>
</dbReference>
<dbReference type="InterPro" id="IPR017853">
    <property type="entry name" value="GH"/>
</dbReference>
<dbReference type="RefSeq" id="WP_379980317.1">
    <property type="nucleotide sequence ID" value="NZ_JBHUMO010000031.1"/>
</dbReference>
<proteinExistence type="predicted"/>
<dbReference type="InterPro" id="IPR013785">
    <property type="entry name" value="Aldolase_TIM"/>
</dbReference>
<dbReference type="EMBL" id="JBHUMO010000031">
    <property type="protein sequence ID" value="MFD2728677.1"/>
    <property type="molecule type" value="Genomic_DNA"/>
</dbReference>
<reference evidence="2" key="1">
    <citation type="journal article" date="2019" name="Int. J. Syst. Evol. Microbiol.">
        <title>The Global Catalogue of Microorganisms (GCM) 10K type strain sequencing project: providing services to taxonomists for standard genome sequencing and annotation.</title>
        <authorList>
            <consortium name="The Broad Institute Genomics Platform"/>
            <consortium name="The Broad Institute Genome Sequencing Center for Infectious Disease"/>
            <person name="Wu L."/>
            <person name="Ma J."/>
        </authorList>
    </citation>
    <scope>NUCLEOTIDE SEQUENCE [LARGE SCALE GENOMIC DNA]</scope>
    <source>
        <strain evidence="2">TISTR 932</strain>
    </source>
</reference>
<protein>
    <submittedName>
        <fullName evidence="1">Alpha-galactosidase</fullName>
        <ecNumber evidence="1">3.2.1.22</ecNumber>
    </submittedName>
</protein>
<keyword evidence="1" id="KW-0378">Hydrolase</keyword>
<dbReference type="Proteomes" id="UP001597427">
    <property type="component" value="Unassembled WGS sequence"/>
</dbReference>
<sequence length="403" mass="46620">MKKNYQFNWGSLSIEYFITDDSIEWMIIPIEQKKNVHLPKKIKKDSLIQVKLIGDAYPKGFVTGSTMRNSETVKSLKFVRQEFNSTMDNPQIVTVLVDKRGNQYRHFAIWHKPYDVVETFVQFTNFSDSPEELEMISSFSLSNLSPFNEKNRIGNLSMTRYRSKWSFEGRKLKQPIEDLQLEPSWKPSGVGIEKYGQLGSMPVRGWFPYIAIEDASQNVSWSVTLAQPGSWQIEVYRLDEDLCLSGGLADRDFGHWKKKIQPMESFQTPSAYITTAIGNEEKVSQKLFSFLQTGIDASNHQIESSLPIQFNEFCTTWGNPSEASIVQTLNVLKNRGVLYYVIDAGWYANENNQWENNHGDWLINTNKFPNGMEKVIQLIKKKLNCNIKCIKKSKNLYRQRITQ</sequence>
<dbReference type="Gene3D" id="2.70.98.60">
    <property type="entry name" value="alpha-galactosidase from lactobacil brevis"/>
    <property type="match status" value="1"/>
</dbReference>
<dbReference type="InterPro" id="IPR038417">
    <property type="entry name" value="Alpga-gal_N_sf"/>
</dbReference>
<gene>
    <name evidence="1" type="ORF">ACFSR0_04440</name>
</gene>
<evidence type="ECO:0000313" key="1">
    <source>
        <dbReference type="EMBL" id="MFD2728677.1"/>
    </source>
</evidence>
<organism evidence="1 2">
    <name type="scientific">Enterococcus camelliae</name>
    <dbReference type="NCBI Taxonomy" id="453959"/>
    <lineage>
        <taxon>Bacteria</taxon>
        <taxon>Bacillati</taxon>
        <taxon>Bacillota</taxon>
        <taxon>Bacilli</taxon>
        <taxon>Lactobacillales</taxon>
        <taxon>Enterococcaceae</taxon>
        <taxon>Enterococcus</taxon>
    </lineage>
</organism>
<dbReference type="Gene3D" id="3.20.20.70">
    <property type="entry name" value="Aldolase class I"/>
    <property type="match status" value="1"/>
</dbReference>
<accession>A0ABW5TH89</accession>
<evidence type="ECO:0000313" key="2">
    <source>
        <dbReference type="Proteomes" id="UP001597427"/>
    </source>
</evidence>